<dbReference type="GO" id="GO:0003676">
    <property type="term" value="F:nucleic acid binding"/>
    <property type="evidence" value="ECO:0007669"/>
    <property type="project" value="InterPro"/>
</dbReference>
<dbReference type="Gene3D" id="3.30.420.10">
    <property type="entry name" value="Ribonuclease H-like superfamily/Ribonuclease H"/>
    <property type="match status" value="1"/>
</dbReference>
<dbReference type="EMBL" id="CP019239">
    <property type="protein sequence ID" value="APW41379.1"/>
    <property type="molecule type" value="Genomic_DNA"/>
</dbReference>
<dbReference type="Pfam" id="PF16473">
    <property type="entry name" value="Rv2179c-like"/>
    <property type="match status" value="1"/>
</dbReference>
<sequence length="222" mass="25030">MDRLFVDIKFTGKTPDAKLMSIGLVDESGEHKFYAELSDTWQLSDVGEFAQREVIPKLEGGASRLPIDTLKQYLADWIKELRVPVMLATDSVQWDWPCIEDLLKQRWPQNLARDPLLLTTDYLYAFDAFEAAREAAFASGLRRHHALDDALANRQAWYTSGGDIRDVGGLPMLKARQRKDAEEVVAGLRSARSLWVVGKGDLKGATFTLNPESEFSRKGEGW</sequence>
<dbReference type="Proteomes" id="UP000186110">
    <property type="component" value="Chromosome"/>
</dbReference>
<evidence type="ECO:0000313" key="2">
    <source>
        <dbReference type="EMBL" id="APW41379.1"/>
    </source>
</evidence>
<accession>A0A1P8K5W8</accession>
<dbReference type="STRING" id="1484693.RS694_01655"/>
<dbReference type="KEGG" id="rsb:RS694_01655"/>
<keyword evidence="3" id="KW-1185">Reference proteome</keyword>
<dbReference type="InterPro" id="IPR036397">
    <property type="entry name" value="RNaseH_sf"/>
</dbReference>
<dbReference type="eggNOG" id="COG0847">
    <property type="taxonomic scope" value="Bacteria"/>
</dbReference>
<gene>
    <name evidence="2" type="ORF">RS694_01655</name>
</gene>
<evidence type="ECO:0000313" key="3">
    <source>
        <dbReference type="Proteomes" id="UP000186110"/>
    </source>
</evidence>
<reference evidence="2 3" key="1">
    <citation type="submission" date="2017-01" db="EMBL/GenBank/DDBJ databases">
        <authorList>
            <person name="Mah S.A."/>
            <person name="Swanson W.J."/>
            <person name="Moy G.W."/>
            <person name="Vacquier V.D."/>
        </authorList>
    </citation>
    <scope>NUCLEOTIDE SEQUENCE [LARGE SCALE GENOMIC DNA]</scope>
    <source>
        <strain evidence="2 3">DSM 22694</strain>
    </source>
</reference>
<dbReference type="InterPro" id="IPR033390">
    <property type="entry name" value="Rv2179c-like"/>
</dbReference>
<feature type="domain" description="3'-5' exoribonuclease Rv2179c-like" evidence="1">
    <location>
        <begin position="3"/>
        <end position="158"/>
    </location>
</feature>
<dbReference type="AlphaFoldDB" id="A0A1P8K5W8"/>
<name>A0A1P8K5W8_9BURK</name>
<evidence type="ECO:0000259" key="1">
    <source>
        <dbReference type="Pfam" id="PF16473"/>
    </source>
</evidence>
<proteinExistence type="predicted"/>
<dbReference type="RefSeq" id="WP_029708152.1">
    <property type="nucleotide sequence ID" value="NZ_CP019239.1"/>
</dbReference>
<organism evidence="2 3">
    <name type="scientific">Rhodoferax saidenbachensis</name>
    <dbReference type="NCBI Taxonomy" id="1484693"/>
    <lineage>
        <taxon>Bacteria</taxon>
        <taxon>Pseudomonadati</taxon>
        <taxon>Pseudomonadota</taxon>
        <taxon>Betaproteobacteria</taxon>
        <taxon>Burkholderiales</taxon>
        <taxon>Comamonadaceae</taxon>
        <taxon>Rhodoferax</taxon>
    </lineage>
</organism>
<protein>
    <recommendedName>
        <fullName evidence="1">3'-5' exoribonuclease Rv2179c-like domain-containing protein</fullName>
    </recommendedName>
</protein>